<dbReference type="KEGG" id="moz:MoryE10_21490"/>
<name>A0A8D4VNN4_9GAMM</name>
<protein>
    <recommendedName>
        <fullName evidence="3">Antitoxin HicB</fullName>
    </recommendedName>
</protein>
<evidence type="ECO:0008006" key="3">
    <source>
        <dbReference type="Google" id="ProtNLM"/>
    </source>
</evidence>
<gene>
    <name evidence="1" type="ORF">MoryE10_21490</name>
</gene>
<keyword evidence="2" id="KW-1185">Reference proteome</keyword>
<dbReference type="EMBL" id="AP019782">
    <property type="protein sequence ID" value="BBL71543.1"/>
    <property type="molecule type" value="Genomic_DNA"/>
</dbReference>
<evidence type="ECO:0000313" key="1">
    <source>
        <dbReference type="EMBL" id="BBL71543.1"/>
    </source>
</evidence>
<reference evidence="1" key="1">
    <citation type="submission" date="2019-06" db="EMBL/GenBank/DDBJ databases">
        <title>Complete genome sequence of Methylogaea oryzae strain JCM16910.</title>
        <authorList>
            <person name="Asakawa S."/>
        </authorList>
    </citation>
    <scope>NUCLEOTIDE SEQUENCE</scope>
    <source>
        <strain evidence="1">E10</strain>
    </source>
</reference>
<dbReference type="AlphaFoldDB" id="A0A8D4VNN4"/>
<proteinExistence type="predicted"/>
<dbReference type="Proteomes" id="UP000824988">
    <property type="component" value="Chromosome"/>
</dbReference>
<organism evidence="1 2">
    <name type="scientific">Methylogaea oryzae</name>
    <dbReference type="NCBI Taxonomy" id="1295382"/>
    <lineage>
        <taxon>Bacteria</taxon>
        <taxon>Pseudomonadati</taxon>
        <taxon>Pseudomonadota</taxon>
        <taxon>Gammaproteobacteria</taxon>
        <taxon>Methylococcales</taxon>
        <taxon>Methylococcaceae</taxon>
        <taxon>Methylogaea</taxon>
    </lineage>
</organism>
<evidence type="ECO:0000313" key="2">
    <source>
        <dbReference type="Proteomes" id="UP000824988"/>
    </source>
</evidence>
<sequence>MDFVDIPWAHTIGDDEESALLNAVDCLETAFEALIDRREPIPEPSAPKRGQRVVIVPVVVAAKAALHNAMLAAGVRKADLTKRLNIAPTLADRLLSMRHQTRIEQIENALAALGQKLVVDVTQ</sequence>
<accession>A0A8D4VNN4</accession>